<dbReference type="OrthoDB" id="9790454at2"/>
<dbReference type="GO" id="GO:0032993">
    <property type="term" value="C:protein-DNA complex"/>
    <property type="evidence" value="ECO:0007669"/>
    <property type="project" value="TreeGrafter"/>
</dbReference>
<dbReference type="GO" id="GO:0006355">
    <property type="term" value="P:regulation of DNA-templated transcription"/>
    <property type="evidence" value="ECO:0007669"/>
    <property type="project" value="InterPro"/>
</dbReference>
<dbReference type="Gene3D" id="3.40.50.2300">
    <property type="match status" value="1"/>
</dbReference>
<dbReference type="SMART" id="SM00448">
    <property type="entry name" value="REC"/>
    <property type="match status" value="1"/>
</dbReference>
<feature type="modified residue" description="4-aspartylphosphate" evidence="8">
    <location>
        <position position="53"/>
    </location>
</feature>
<dbReference type="PROSITE" id="PS50110">
    <property type="entry name" value="RESPONSE_REGULATORY"/>
    <property type="match status" value="1"/>
</dbReference>
<dbReference type="KEGG" id="dru:Desru_3176"/>
<dbReference type="SUPFAM" id="SSF52172">
    <property type="entry name" value="CheY-like"/>
    <property type="match status" value="1"/>
</dbReference>
<reference evidence="12 13" key="2">
    <citation type="journal article" date="2012" name="Stand. Genomic Sci.">
        <title>Complete genome sequence of the sulfate-reducing firmicute Desulfotomaculum ruminis type strain (DL(T)).</title>
        <authorList>
            <person name="Spring S."/>
            <person name="Visser M."/>
            <person name="Lu M."/>
            <person name="Copeland A."/>
            <person name="Lapidus A."/>
            <person name="Lucas S."/>
            <person name="Cheng J.F."/>
            <person name="Han C."/>
            <person name="Tapia R."/>
            <person name="Goodwin L.A."/>
            <person name="Pitluck S."/>
            <person name="Ivanova N."/>
            <person name="Land M."/>
            <person name="Hauser L."/>
            <person name="Larimer F."/>
            <person name="Rohde M."/>
            <person name="Goker M."/>
            <person name="Detter J.C."/>
            <person name="Kyrpides N.C."/>
            <person name="Woyke T."/>
            <person name="Schaap P.J."/>
            <person name="Plugge C.M."/>
            <person name="Muyzer G."/>
            <person name="Kuever J."/>
            <person name="Pereira I.A."/>
            <person name="Parshina S.N."/>
            <person name="Bernier-Latmani R."/>
            <person name="Stams A.J."/>
            <person name="Klenk H.P."/>
        </authorList>
    </citation>
    <scope>NUCLEOTIDE SEQUENCE [LARGE SCALE GENOMIC DNA]</scope>
    <source>
        <strain evidence="13">ATCC 23193 / DSM 2154 / NCIB 8452 / DL</strain>
    </source>
</reference>
<protein>
    <recommendedName>
        <fullName evidence="1">Stage 0 sporulation protein A homolog</fullName>
    </recommendedName>
</protein>
<dbReference type="GO" id="GO:0005829">
    <property type="term" value="C:cytosol"/>
    <property type="evidence" value="ECO:0007669"/>
    <property type="project" value="TreeGrafter"/>
</dbReference>
<evidence type="ECO:0000256" key="1">
    <source>
        <dbReference type="ARBA" id="ARBA00018672"/>
    </source>
</evidence>
<comment type="function">
    <text evidence="7">May play the central regulatory role in sporulation. It may be an element of the effector pathway responsible for the activation of sporulation genes in response to nutritional stress. Spo0A may act in concert with spo0H (a sigma factor) to control the expression of some genes that are critical to the sporulation process.</text>
</comment>
<dbReference type="InterPro" id="IPR036388">
    <property type="entry name" value="WH-like_DNA-bd_sf"/>
</dbReference>
<dbReference type="Pfam" id="PF00072">
    <property type="entry name" value="Response_reg"/>
    <property type="match status" value="1"/>
</dbReference>
<dbReference type="PROSITE" id="PS51755">
    <property type="entry name" value="OMPR_PHOB"/>
    <property type="match status" value="1"/>
</dbReference>
<dbReference type="SMART" id="SM00862">
    <property type="entry name" value="Trans_reg_C"/>
    <property type="match status" value="1"/>
</dbReference>
<sequence length="224" mass="25418">MGARILVIDDDPKITAMLQRALVFEGYRVDVANDGYTGLQMARNNPPELLILDIMMPGLDGWEFCQRFRKDNVIPILILSAKDEVESRVKGLNLGADDYLVKPFALEELLARIQALLRRRAISDQVLQFADLKIDLETREVRRAGQFLALTAKEFDLLQLFMSNPNQVLLKDRIIDRVWGIDYTGGSNVLEVYVNMLRQKLETGGASRLIHTVRGAGYVLKEQK</sequence>
<dbReference type="FunFam" id="1.10.10.10:FF:000005">
    <property type="entry name" value="Two-component system response regulator"/>
    <property type="match status" value="1"/>
</dbReference>
<dbReference type="AlphaFoldDB" id="F6DUZ0"/>
<dbReference type="PANTHER" id="PTHR48111">
    <property type="entry name" value="REGULATOR OF RPOS"/>
    <property type="match status" value="1"/>
</dbReference>
<keyword evidence="4" id="KW-0805">Transcription regulation</keyword>
<evidence type="ECO:0000256" key="8">
    <source>
        <dbReference type="PROSITE-ProRule" id="PRU00169"/>
    </source>
</evidence>
<keyword evidence="3" id="KW-0902">Two-component regulatory system</keyword>
<evidence type="ECO:0000259" key="11">
    <source>
        <dbReference type="PROSITE" id="PS51755"/>
    </source>
</evidence>
<keyword evidence="2 8" id="KW-0597">Phosphoprotein</keyword>
<organism evidence="12 13">
    <name type="scientific">Desulforamulus ruminis (strain ATCC 23193 / DSM 2154 / NCIMB 8452 / DL)</name>
    <name type="common">Desulfotomaculum ruminis</name>
    <dbReference type="NCBI Taxonomy" id="696281"/>
    <lineage>
        <taxon>Bacteria</taxon>
        <taxon>Bacillati</taxon>
        <taxon>Bacillota</taxon>
        <taxon>Clostridia</taxon>
        <taxon>Eubacteriales</taxon>
        <taxon>Peptococcaceae</taxon>
        <taxon>Desulforamulus</taxon>
    </lineage>
</organism>
<evidence type="ECO:0000256" key="7">
    <source>
        <dbReference type="ARBA" id="ARBA00024867"/>
    </source>
</evidence>
<evidence type="ECO:0000256" key="6">
    <source>
        <dbReference type="ARBA" id="ARBA00023163"/>
    </source>
</evidence>
<dbReference type="STRING" id="696281.Desru_3176"/>
<dbReference type="eggNOG" id="COG0745">
    <property type="taxonomic scope" value="Bacteria"/>
</dbReference>
<dbReference type="EMBL" id="CP002780">
    <property type="protein sequence ID" value="AEG61387.1"/>
    <property type="molecule type" value="Genomic_DNA"/>
</dbReference>
<dbReference type="Pfam" id="PF00486">
    <property type="entry name" value="Trans_reg_C"/>
    <property type="match status" value="1"/>
</dbReference>
<evidence type="ECO:0000256" key="5">
    <source>
        <dbReference type="ARBA" id="ARBA00023125"/>
    </source>
</evidence>
<dbReference type="PANTHER" id="PTHR48111:SF22">
    <property type="entry name" value="REGULATOR OF RPOS"/>
    <property type="match status" value="1"/>
</dbReference>
<dbReference type="Gene3D" id="6.10.250.690">
    <property type="match status" value="1"/>
</dbReference>
<keyword evidence="5 9" id="KW-0238">DNA-binding</keyword>
<evidence type="ECO:0000313" key="12">
    <source>
        <dbReference type="EMBL" id="AEG61387.1"/>
    </source>
</evidence>
<dbReference type="InterPro" id="IPR001867">
    <property type="entry name" value="OmpR/PhoB-type_DNA-bd"/>
</dbReference>
<gene>
    <name evidence="12" type="ordered locus">Desru_3176</name>
</gene>
<keyword evidence="13" id="KW-1185">Reference proteome</keyword>
<evidence type="ECO:0000259" key="10">
    <source>
        <dbReference type="PROSITE" id="PS50110"/>
    </source>
</evidence>
<name>F6DUZ0_DESRL</name>
<proteinExistence type="predicted"/>
<dbReference type="InterPro" id="IPR001789">
    <property type="entry name" value="Sig_transdc_resp-reg_receiver"/>
</dbReference>
<dbReference type="Gene3D" id="1.10.10.10">
    <property type="entry name" value="Winged helix-like DNA-binding domain superfamily/Winged helix DNA-binding domain"/>
    <property type="match status" value="1"/>
</dbReference>
<dbReference type="InterPro" id="IPR011006">
    <property type="entry name" value="CheY-like_superfamily"/>
</dbReference>
<dbReference type="GO" id="GO:0000976">
    <property type="term" value="F:transcription cis-regulatory region binding"/>
    <property type="evidence" value="ECO:0007669"/>
    <property type="project" value="TreeGrafter"/>
</dbReference>
<evidence type="ECO:0000256" key="2">
    <source>
        <dbReference type="ARBA" id="ARBA00022553"/>
    </source>
</evidence>
<accession>F6DUZ0</accession>
<feature type="domain" description="Response regulatory" evidence="10">
    <location>
        <begin position="4"/>
        <end position="117"/>
    </location>
</feature>
<dbReference type="FunFam" id="3.40.50.2300:FF:000001">
    <property type="entry name" value="DNA-binding response regulator PhoB"/>
    <property type="match status" value="1"/>
</dbReference>
<keyword evidence="6" id="KW-0804">Transcription</keyword>
<dbReference type="GO" id="GO:0000156">
    <property type="term" value="F:phosphorelay response regulator activity"/>
    <property type="evidence" value="ECO:0007669"/>
    <property type="project" value="TreeGrafter"/>
</dbReference>
<feature type="DNA-binding region" description="OmpR/PhoB-type" evidence="9">
    <location>
        <begin position="124"/>
        <end position="222"/>
    </location>
</feature>
<dbReference type="RefSeq" id="WP_013843136.1">
    <property type="nucleotide sequence ID" value="NC_015589.1"/>
</dbReference>
<dbReference type="CDD" id="cd00383">
    <property type="entry name" value="trans_reg_C"/>
    <property type="match status" value="1"/>
</dbReference>
<dbReference type="HOGENOM" id="CLU_000445_30_1_9"/>
<feature type="domain" description="OmpR/PhoB-type" evidence="11">
    <location>
        <begin position="124"/>
        <end position="222"/>
    </location>
</feature>
<evidence type="ECO:0000313" key="13">
    <source>
        <dbReference type="Proteomes" id="UP000009234"/>
    </source>
</evidence>
<reference evidence="13" key="1">
    <citation type="submission" date="2011-05" db="EMBL/GenBank/DDBJ databases">
        <title>Complete sequence of Desulfotomaculum ruminis DSM 2154.</title>
        <authorList>
            <person name="Lucas S."/>
            <person name="Copeland A."/>
            <person name="Lapidus A."/>
            <person name="Cheng J.-F."/>
            <person name="Goodwin L."/>
            <person name="Pitluck S."/>
            <person name="Lu M."/>
            <person name="Detter J.C."/>
            <person name="Han C."/>
            <person name="Tapia R."/>
            <person name="Land M."/>
            <person name="Hauser L."/>
            <person name="Kyrpides N."/>
            <person name="Ivanova N."/>
            <person name="Mikhailova N."/>
            <person name="Pagani I."/>
            <person name="Stams A.J.M."/>
            <person name="Plugge C.M."/>
            <person name="Muyzer G."/>
            <person name="Kuever J."/>
            <person name="Parshina S.N."/>
            <person name="Ivanova A.E."/>
            <person name="Nazina T.N."/>
            <person name="Brambilla E."/>
            <person name="Spring S."/>
            <person name="Klenk H.-P."/>
            <person name="Woyke T."/>
        </authorList>
    </citation>
    <scope>NUCLEOTIDE SEQUENCE [LARGE SCALE GENOMIC DNA]</scope>
    <source>
        <strain evidence="13">ATCC 23193 / DSM 2154 / NCIB 8452 / DL</strain>
    </source>
</reference>
<evidence type="ECO:0000256" key="9">
    <source>
        <dbReference type="PROSITE-ProRule" id="PRU01091"/>
    </source>
</evidence>
<evidence type="ECO:0000256" key="3">
    <source>
        <dbReference type="ARBA" id="ARBA00023012"/>
    </source>
</evidence>
<evidence type="ECO:0000256" key="4">
    <source>
        <dbReference type="ARBA" id="ARBA00023015"/>
    </source>
</evidence>
<dbReference type="Proteomes" id="UP000009234">
    <property type="component" value="Chromosome"/>
</dbReference>
<dbReference type="CDD" id="cd17627">
    <property type="entry name" value="REC_OmpR_PrrA-like"/>
    <property type="match status" value="1"/>
</dbReference>
<dbReference type="InterPro" id="IPR039420">
    <property type="entry name" value="WalR-like"/>
</dbReference>